<dbReference type="PANTHER" id="PTHR43065">
    <property type="entry name" value="SENSOR HISTIDINE KINASE"/>
    <property type="match status" value="1"/>
</dbReference>
<dbReference type="AlphaFoldDB" id="A0A1X7E5J1"/>
<evidence type="ECO:0000256" key="2">
    <source>
        <dbReference type="ARBA" id="ARBA00012438"/>
    </source>
</evidence>
<dbReference type="EC" id="2.7.13.3" evidence="2"/>
<dbReference type="EMBL" id="FWZU01000004">
    <property type="protein sequence ID" value="SMF28006.1"/>
    <property type="molecule type" value="Genomic_DNA"/>
</dbReference>
<evidence type="ECO:0000256" key="3">
    <source>
        <dbReference type="ARBA" id="ARBA00022553"/>
    </source>
</evidence>
<dbReference type="SMART" id="SM00388">
    <property type="entry name" value="HisKA"/>
    <property type="match status" value="1"/>
</dbReference>
<dbReference type="InterPro" id="IPR005467">
    <property type="entry name" value="His_kinase_dom"/>
</dbReference>
<proteinExistence type="predicted"/>
<dbReference type="SMART" id="SM00387">
    <property type="entry name" value="HATPase_c"/>
    <property type="match status" value="1"/>
</dbReference>
<dbReference type="SUPFAM" id="SSF55874">
    <property type="entry name" value="ATPase domain of HSP90 chaperone/DNA topoisomerase II/histidine kinase"/>
    <property type="match status" value="1"/>
</dbReference>
<name>A0A1X7E5J1_9BACT</name>
<keyword evidence="3" id="KW-0597">Phosphoprotein</keyword>
<dbReference type="GO" id="GO:0000155">
    <property type="term" value="F:phosphorelay sensor kinase activity"/>
    <property type="evidence" value="ECO:0007669"/>
    <property type="project" value="InterPro"/>
</dbReference>
<organism evidence="5 6">
    <name type="scientific">Desulfovibrio gilichinskyi</name>
    <dbReference type="NCBI Taxonomy" id="1519643"/>
    <lineage>
        <taxon>Bacteria</taxon>
        <taxon>Pseudomonadati</taxon>
        <taxon>Thermodesulfobacteriota</taxon>
        <taxon>Desulfovibrionia</taxon>
        <taxon>Desulfovibrionales</taxon>
        <taxon>Desulfovibrionaceae</taxon>
        <taxon>Desulfovibrio</taxon>
    </lineage>
</organism>
<dbReference type="PANTHER" id="PTHR43065:SF42">
    <property type="entry name" value="TWO-COMPONENT SENSOR PPRA"/>
    <property type="match status" value="1"/>
</dbReference>
<dbReference type="Pfam" id="PF13426">
    <property type="entry name" value="PAS_9"/>
    <property type="match status" value="1"/>
</dbReference>
<evidence type="ECO:0000259" key="4">
    <source>
        <dbReference type="PROSITE" id="PS50109"/>
    </source>
</evidence>
<dbReference type="CDD" id="cd00082">
    <property type="entry name" value="HisKA"/>
    <property type="match status" value="1"/>
</dbReference>
<dbReference type="Gene3D" id="1.10.287.130">
    <property type="match status" value="1"/>
</dbReference>
<evidence type="ECO:0000313" key="6">
    <source>
        <dbReference type="Proteomes" id="UP000192906"/>
    </source>
</evidence>
<dbReference type="InterPro" id="IPR000014">
    <property type="entry name" value="PAS"/>
</dbReference>
<evidence type="ECO:0000256" key="1">
    <source>
        <dbReference type="ARBA" id="ARBA00000085"/>
    </source>
</evidence>
<dbReference type="SUPFAM" id="SSF55785">
    <property type="entry name" value="PYP-like sensor domain (PAS domain)"/>
    <property type="match status" value="1"/>
</dbReference>
<reference evidence="6" key="1">
    <citation type="submission" date="2017-04" db="EMBL/GenBank/DDBJ databases">
        <authorList>
            <person name="Varghese N."/>
            <person name="Submissions S."/>
        </authorList>
    </citation>
    <scope>NUCLEOTIDE SEQUENCE [LARGE SCALE GENOMIC DNA]</scope>
    <source>
        <strain evidence="6">K3S</strain>
    </source>
</reference>
<dbReference type="PROSITE" id="PS50109">
    <property type="entry name" value="HIS_KIN"/>
    <property type="match status" value="1"/>
</dbReference>
<dbReference type="CDD" id="cd00130">
    <property type="entry name" value="PAS"/>
    <property type="match status" value="1"/>
</dbReference>
<dbReference type="InterPro" id="IPR035965">
    <property type="entry name" value="PAS-like_dom_sf"/>
</dbReference>
<dbReference type="InterPro" id="IPR003594">
    <property type="entry name" value="HATPase_dom"/>
</dbReference>
<dbReference type="InterPro" id="IPR004358">
    <property type="entry name" value="Sig_transdc_His_kin-like_C"/>
</dbReference>
<keyword evidence="6" id="KW-1185">Reference proteome</keyword>
<dbReference type="Gene3D" id="3.30.565.10">
    <property type="entry name" value="Histidine kinase-like ATPase, C-terminal domain"/>
    <property type="match status" value="1"/>
</dbReference>
<gene>
    <name evidence="5" type="ORF">SAMN06295933_2689</name>
</gene>
<dbReference type="STRING" id="1519643.SAMN06295933_2689"/>
<feature type="domain" description="Histidine kinase" evidence="4">
    <location>
        <begin position="176"/>
        <end position="393"/>
    </location>
</feature>
<dbReference type="RefSeq" id="WP_085103049.1">
    <property type="nucleotide sequence ID" value="NZ_FWZU01000004.1"/>
</dbReference>
<dbReference type="Pfam" id="PF02518">
    <property type="entry name" value="HATPase_c"/>
    <property type="match status" value="1"/>
</dbReference>
<evidence type="ECO:0000313" key="5">
    <source>
        <dbReference type="EMBL" id="SMF28006.1"/>
    </source>
</evidence>
<dbReference type="PRINTS" id="PR00344">
    <property type="entry name" value="BCTRLSENSOR"/>
</dbReference>
<dbReference type="InterPro" id="IPR003661">
    <property type="entry name" value="HisK_dim/P_dom"/>
</dbReference>
<protein>
    <recommendedName>
        <fullName evidence="2">histidine kinase</fullName>
        <ecNumber evidence="2">2.7.13.3</ecNumber>
    </recommendedName>
</protein>
<dbReference type="Proteomes" id="UP000192906">
    <property type="component" value="Unassembled WGS sequence"/>
</dbReference>
<dbReference type="SUPFAM" id="SSF47384">
    <property type="entry name" value="Homodimeric domain of signal transducing histidine kinase"/>
    <property type="match status" value="1"/>
</dbReference>
<dbReference type="OrthoDB" id="9805967at2"/>
<dbReference type="InterPro" id="IPR036097">
    <property type="entry name" value="HisK_dim/P_sf"/>
</dbReference>
<accession>A0A1X7E5J1</accession>
<dbReference type="InterPro" id="IPR036890">
    <property type="entry name" value="HATPase_C_sf"/>
</dbReference>
<comment type="catalytic activity">
    <reaction evidence="1">
        <text>ATP + protein L-histidine = ADP + protein N-phospho-L-histidine.</text>
        <dbReference type="EC" id="2.7.13.3"/>
    </reaction>
</comment>
<dbReference type="Pfam" id="PF00512">
    <property type="entry name" value="HisKA"/>
    <property type="match status" value="1"/>
</dbReference>
<dbReference type="Gene3D" id="3.30.450.20">
    <property type="entry name" value="PAS domain"/>
    <property type="match status" value="1"/>
</dbReference>
<sequence>MTSKTSLLDLIGIEHNKLNFFQELQKNIQELTELNLQSEDQRREIAAILDGITDVMMVLSENLEIISVNHVFEQLFPGVNPIGRKCYSLFRHDNKPCSECPAFRALSTNSVCKETAIFRVDGKNMQFDMVASPLKNPDLTENRILIFKRDVTLEKEYQAKFYQAEKMATIGVLAAGVAHEINNPMAAVAGFAEGIQRRLARLDDSVPDELAEDLNDYTNTILKECLRCQDIVKTLLSFSRPVAADFLPVDLNQVAKDTLRLLDHQFRKRKDINLRTELAPSLSHIYGDEAQLKQVILNLMTNAIDAVGESGEIHVQTFSTATHVGLKVSDSGCGIPPENKDMLFEPFFTTKSVGHGIGIGLSTCYNIVREHNGEIIVDSEPDKGSCFTVLLPI</sequence>